<dbReference type="Pfam" id="PF00723">
    <property type="entry name" value="Glyco_hydro_15"/>
    <property type="match status" value="1"/>
</dbReference>
<dbReference type="Gene3D" id="1.50.10.10">
    <property type="match status" value="1"/>
</dbReference>
<gene>
    <name evidence="6" type="ORF">DN052_08765</name>
</gene>
<dbReference type="PROSITE" id="PS00820">
    <property type="entry name" value="GLUCOAMYLASE"/>
    <property type="match status" value="1"/>
</dbReference>
<organism evidence="6 7">
    <name type="scientific">Acidithiobacillus ferrooxidans</name>
    <name type="common">Thiobacillus ferrooxidans</name>
    <dbReference type="NCBI Taxonomy" id="920"/>
    <lineage>
        <taxon>Bacteria</taxon>
        <taxon>Pseudomonadati</taxon>
        <taxon>Pseudomonadota</taxon>
        <taxon>Acidithiobacillia</taxon>
        <taxon>Acidithiobacillales</taxon>
        <taxon>Acidithiobacillaceae</taxon>
        <taxon>Acidithiobacillus</taxon>
    </lineage>
</organism>
<dbReference type="EMBL" id="QKQP01000005">
    <property type="protein sequence ID" value="PZD81123.1"/>
    <property type="molecule type" value="Genomic_DNA"/>
</dbReference>
<keyword evidence="2" id="KW-0378">Hydrolase</keyword>
<sequence>MSELPFGQPGLPSTWASAHKQAVGTALSERSRVWFTVADGVLTEVYHPTIDCPNQRDLQFLITDGGELFHEERRDLEHSVEWIEDGIPAFQIVSRDPQGRYRLIKTVCTDPDADCVLERVHFEPLVEAARHYRLYLLWAPHLDNQGSDNHGRVEYGANECDWLIAWRGSRYAAVTATVPFSRMSAGYVGHSDGWQDINRHRHLEWNFTTAGPGNIALTAELELPPDGHFMLCVGFGNSERTAIKAASGCLDRNGFASVLNRYMEGWRAYQRGLLDLSAQSGDGGQLYRRSIAVLRTHIDKIHRGAGVASLSIPWGESASADQPIGGYHLVWPRDLYHQAMGLLAAGDRERPAQILHYLFSRQREDGSFFQNFWVDGRPYWQGLQLDEVGYSVLLANHLHHEGLLDFDPYPVVQRAADFLVNHGPVTPQDRWEENRGYSPHTLAVVVAALRAAAAVADATGKGAQAVTYRQVAQDWEQRIEDWTFTDCGRLLFGHPEHYERIALIPSVDTGEHLPECRVFLPIRNLPAEAMYNQSQCCVVDGGFLELVRLGLRTAADLHVLKTLPVWDALCRRETPCGPAWYRYNGDGYGEHEDGSPFDGTGRGRLWPLLTGERGHYEVAAGRDSRPYIKALECFANENGMLPEQVWDTEPRLGHGTGSATPLVWAHAEYIRLLGASSRKGT</sequence>
<dbReference type="InterPro" id="IPR015220">
    <property type="entry name" value="Glucodextranase_N"/>
</dbReference>
<dbReference type="PANTHER" id="PTHR31616">
    <property type="entry name" value="TREHALASE"/>
    <property type="match status" value="1"/>
</dbReference>
<accession>A0A2W1K3E4</accession>
<evidence type="ECO:0000256" key="3">
    <source>
        <dbReference type="ARBA" id="ARBA00023295"/>
    </source>
</evidence>
<dbReference type="InterPro" id="IPR014718">
    <property type="entry name" value="GH-type_carb-bd"/>
</dbReference>
<dbReference type="GO" id="GO:0005975">
    <property type="term" value="P:carbohydrate metabolic process"/>
    <property type="evidence" value="ECO:0007669"/>
    <property type="project" value="InterPro"/>
</dbReference>
<dbReference type="CDD" id="cd07430">
    <property type="entry name" value="GH15_N"/>
    <property type="match status" value="1"/>
</dbReference>
<dbReference type="AlphaFoldDB" id="A0A2W1K3E4"/>
<evidence type="ECO:0000313" key="6">
    <source>
        <dbReference type="EMBL" id="PZD81123.1"/>
    </source>
</evidence>
<dbReference type="InterPro" id="IPR046966">
    <property type="entry name" value="Glucoamylase_active_site"/>
</dbReference>
<dbReference type="RefSeq" id="WP_012607442.1">
    <property type="nucleotide sequence ID" value="NZ_AP025160.1"/>
</dbReference>
<evidence type="ECO:0000256" key="1">
    <source>
        <dbReference type="ARBA" id="ARBA00006188"/>
    </source>
</evidence>
<proteinExistence type="inferred from homology"/>
<evidence type="ECO:0000259" key="4">
    <source>
        <dbReference type="Pfam" id="PF00723"/>
    </source>
</evidence>
<dbReference type="GO" id="GO:0004553">
    <property type="term" value="F:hydrolase activity, hydrolyzing O-glycosyl compounds"/>
    <property type="evidence" value="ECO:0007669"/>
    <property type="project" value="TreeGrafter"/>
</dbReference>
<dbReference type="GO" id="GO:0016757">
    <property type="term" value="F:glycosyltransferase activity"/>
    <property type="evidence" value="ECO:0007669"/>
    <property type="project" value="UniProtKB-ARBA"/>
</dbReference>
<evidence type="ECO:0000259" key="5">
    <source>
        <dbReference type="Pfam" id="PF09137"/>
    </source>
</evidence>
<feature type="domain" description="Glucodextranase N-terminal" evidence="5">
    <location>
        <begin position="6"/>
        <end position="270"/>
    </location>
</feature>
<dbReference type="OrthoDB" id="9806081at2"/>
<dbReference type="PANTHER" id="PTHR31616:SF0">
    <property type="entry name" value="GLUCAN 1,4-ALPHA-GLUCOSIDASE"/>
    <property type="match status" value="1"/>
</dbReference>
<dbReference type="InterPro" id="IPR012341">
    <property type="entry name" value="6hp_glycosidase-like_sf"/>
</dbReference>
<dbReference type="Gene3D" id="2.70.98.10">
    <property type="match status" value="1"/>
</dbReference>
<comment type="caution">
    <text evidence="6">The sequence shown here is derived from an EMBL/GenBank/DDBJ whole genome shotgun (WGS) entry which is preliminary data.</text>
</comment>
<dbReference type="OMA" id="TGERAHY"/>
<evidence type="ECO:0000313" key="7">
    <source>
        <dbReference type="Proteomes" id="UP000248886"/>
    </source>
</evidence>
<dbReference type="SUPFAM" id="SSF74650">
    <property type="entry name" value="Galactose mutarotase-like"/>
    <property type="match status" value="1"/>
</dbReference>
<evidence type="ECO:0000256" key="2">
    <source>
        <dbReference type="ARBA" id="ARBA00022801"/>
    </source>
</evidence>
<reference evidence="6 7" key="1">
    <citation type="submission" date="2018-06" db="EMBL/GenBank/DDBJ databases">
        <title>Draft sequence of Acidithiobacillus ferrooxidans CCM 4253.</title>
        <authorList>
            <person name="Moya-Beltran A."/>
            <person name="Castro M."/>
            <person name="Covarrubias P.C."/>
            <person name="Issotta F."/>
            <person name="Janiczek O."/>
            <person name="Mandl M."/>
            <person name="Kucera J."/>
            <person name="Quatrini R."/>
        </authorList>
    </citation>
    <scope>NUCLEOTIDE SEQUENCE [LARGE SCALE GENOMIC DNA]</scope>
    <source>
        <strain evidence="6 7">CCM 4253</strain>
    </source>
</reference>
<dbReference type="Proteomes" id="UP000248886">
    <property type="component" value="Unassembled WGS sequence"/>
</dbReference>
<protein>
    <submittedName>
        <fullName evidence="6">Glucan 1,4-alpha-glucosidase</fullName>
    </submittedName>
</protein>
<dbReference type="Pfam" id="PF09137">
    <property type="entry name" value="Glucodextran_N"/>
    <property type="match status" value="1"/>
</dbReference>
<name>A0A2W1K3E4_ACIFR</name>
<keyword evidence="3" id="KW-0326">Glycosidase</keyword>
<dbReference type="InterPro" id="IPR011013">
    <property type="entry name" value="Gal_mutarotase_sf_dom"/>
</dbReference>
<dbReference type="GO" id="GO:0030246">
    <property type="term" value="F:carbohydrate binding"/>
    <property type="evidence" value="ECO:0007669"/>
    <property type="project" value="InterPro"/>
</dbReference>
<dbReference type="InterPro" id="IPR011613">
    <property type="entry name" value="GH15-like"/>
</dbReference>
<dbReference type="InterPro" id="IPR008928">
    <property type="entry name" value="6-hairpin_glycosidase_sf"/>
</dbReference>
<dbReference type="SUPFAM" id="SSF48208">
    <property type="entry name" value="Six-hairpin glycosidases"/>
    <property type="match status" value="1"/>
</dbReference>
<comment type="similarity">
    <text evidence="1">Belongs to the glycosyl hydrolase 15 family.</text>
</comment>
<feature type="domain" description="GH15-like" evidence="4">
    <location>
        <begin position="284"/>
        <end position="672"/>
    </location>
</feature>